<dbReference type="Gene3D" id="3.40.50.720">
    <property type="entry name" value="NAD(P)-binding Rossmann-like Domain"/>
    <property type="match status" value="1"/>
</dbReference>
<accession>K1QSX2</accession>
<dbReference type="InterPro" id="IPR002347">
    <property type="entry name" value="SDR_fam"/>
</dbReference>
<dbReference type="EMBL" id="JH818254">
    <property type="protein sequence ID" value="EKC36748.1"/>
    <property type="molecule type" value="Genomic_DNA"/>
</dbReference>
<dbReference type="InParanoid" id="K1QSX2"/>
<feature type="region of interest" description="Disordered" evidence="3">
    <location>
        <begin position="335"/>
        <end position="463"/>
    </location>
</feature>
<sequence length="463" mass="50757">MTGRVIIITGANSGIGFEAAKKLCEAGNDVILACRDEVKGKAAVENILKENPNALATYLQLDLADMVSIRKFVEDFHALGKKLNVLVNNAGLFLKGDDRECLSLTLGTNQLGLSLTPDSGNQPPSGASLIRTLLSPGQIVRIGPFLLTHLLLEDLKKTGKETGDSRIVMVSSSLHDVNERMNRGSSVLDLENFFLDKEGTYSGQQAYKNSKVAMVMSTYSLAQQLEGTGVSVTCMNPGFIPTTDLSRHASSVARFMLRYLMAPMFKLAKISRTVDHGSKMIVDLSISEKYKGVSGKYFDDFEEKESSEESRDEDLQKRLYELSARYCCLDGYEALTAPAPPPPEEKPVKSPKAKTPKKKSKEEKEEKEAKETTENDQSQGKGGPDVEGIKFVDEEDKPEEEKPEDRDGEPAKVTVTVEDTSKGEDTGNQGNDGKKKNEGKTEEIMEKGKAIEQEETKVEVAAQ</sequence>
<feature type="compositionally biased region" description="Basic and acidic residues" evidence="3">
    <location>
        <begin position="360"/>
        <end position="373"/>
    </location>
</feature>
<name>K1QSX2_MAGGI</name>
<evidence type="ECO:0000256" key="1">
    <source>
        <dbReference type="ARBA" id="ARBA00023002"/>
    </source>
</evidence>
<reference evidence="4" key="1">
    <citation type="journal article" date="2012" name="Nature">
        <title>The oyster genome reveals stress adaptation and complexity of shell formation.</title>
        <authorList>
            <person name="Zhang G."/>
            <person name="Fang X."/>
            <person name="Guo X."/>
            <person name="Li L."/>
            <person name="Luo R."/>
            <person name="Xu F."/>
            <person name="Yang P."/>
            <person name="Zhang L."/>
            <person name="Wang X."/>
            <person name="Qi H."/>
            <person name="Xiong Z."/>
            <person name="Que H."/>
            <person name="Xie Y."/>
            <person name="Holland P.W."/>
            <person name="Paps J."/>
            <person name="Zhu Y."/>
            <person name="Wu F."/>
            <person name="Chen Y."/>
            <person name="Wang J."/>
            <person name="Peng C."/>
            <person name="Meng J."/>
            <person name="Yang L."/>
            <person name="Liu J."/>
            <person name="Wen B."/>
            <person name="Zhang N."/>
            <person name="Huang Z."/>
            <person name="Zhu Q."/>
            <person name="Feng Y."/>
            <person name="Mount A."/>
            <person name="Hedgecock D."/>
            <person name="Xu Z."/>
            <person name="Liu Y."/>
            <person name="Domazet-Loso T."/>
            <person name="Du Y."/>
            <person name="Sun X."/>
            <person name="Zhang S."/>
            <person name="Liu B."/>
            <person name="Cheng P."/>
            <person name="Jiang X."/>
            <person name="Li J."/>
            <person name="Fan D."/>
            <person name="Wang W."/>
            <person name="Fu W."/>
            <person name="Wang T."/>
            <person name="Wang B."/>
            <person name="Zhang J."/>
            <person name="Peng Z."/>
            <person name="Li Y."/>
            <person name="Li N."/>
            <person name="Wang J."/>
            <person name="Chen M."/>
            <person name="He Y."/>
            <person name="Tan F."/>
            <person name="Song X."/>
            <person name="Zheng Q."/>
            <person name="Huang R."/>
            <person name="Yang H."/>
            <person name="Du X."/>
            <person name="Chen L."/>
            <person name="Yang M."/>
            <person name="Gaffney P.M."/>
            <person name="Wang S."/>
            <person name="Luo L."/>
            <person name="She Z."/>
            <person name="Ming Y."/>
            <person name="Huang W."/>
            <person name="Zhang S."/>
            <person name="Huang B."/>
            <person name="Zhang Y."/>
            <person name="Qu T."/>
            <person name="Ni P."/>
            <person name="Miao G."/>
            <person name="Wang J."/>
            <person name="Wang Q."/>
            <person name="Steinberg C.E."/>
            <person name="Wang H."/>
            <person name="Li N."/>
            <person name="Qian L."/>
            <person name="Zhang G."/>
            <person name="Li Y."/>
            <person name="Yang H."/>
            <person name="Liu X."/>
            <person name="Wang J."/>
            <person name="Yin Y."/>
            <person name="Wang J."/>
        </authorList>
    </citation>
    <scope>NUCLEOTIDE SEQUENCE [LARGE SCALE GENOMIC DNA]</scope>
    <source>
        <strain evidence="4">05x7-T-G4-1.051#20</strain>
    </source>
</reference>
<dbReference type="PRINTS" id="PR00081">
    <property type="entry name" value="GDHRDH"/>
</dbReference>
<comment type="similarity">
    <text evidence="2">Belongs to the short-chain dehydrogenases/reductases (SDR) family.</text>
</comment>
<dbReference type="InterPro" id="IPR036291">
    <property type="entry name" value="NAD(P)-bd_dom_sf"/>
</dbReference>
<evidence type="ECO:0000313" key="4">
    <source>
        <dbReference type="EMBL" id="EKC36748.1"/>
    </source>
</evidence>
<evidence type="ECO:0000256" key="3">
    <source>
        <dbReference type="SAM" id="MobiDB-lite"/>
    </source>
</evidence>
<protein>
    <submittedName>
        <fullName evidence="4">Dehydrogenase/reductase SDR family member 13</fullName>
    </submittedName>
</protein>
<dbReference type="Pfam" id="PF00106">
    <property type="entry name" value="adh_short"/>
    <property type="match status" value="1"/>
</dbReference>
<gene>
    <name evidence="4" type="ORF">CGI_10014220</name>
</gene>
<proteinExistence type="inferred from homology"/>
<dbReference type="PRINTS" id="PR00080">
    <property type="entry name" value="SDRFAMILY"/>
</dbReference>
<keyword evidence="1" id="KW-0560">Oxidoreductase</keyword>
<feature type="compositionally biased region" description="Basic and acidic residues" evidence="3">
    <location>
        <begin position="432"/>
        <end position="463"/>
    </location>
</feature>
<dbReference type="AlphaFoldDB" id="K1QSX2"/>
<evidence type="ECO:0000256" key="2">
    <source>
        <dbReference type="RuleBase" id="RU000363"/>
    </source>
</evidence>
<feature type="compositionally biased region" description="Basic residues" evidence="3">
    <location>
        <begin position="349"/>
        <end position="359"/>
    </location>
</feature>
<dbReference type="GO" id="GO:0016491">
    <property type="term" value="F:oxidoreductase activity"/>
    <property type="evidence" value="ECO:0007669"/>
    <property type="project" value="UniProtKB-KW"/>
</dbReference>
<dbReference type="SUPFAM" id="SSF51735">
    <property type="entry name" value="NAD(P)-binding Rossmann-fold domains"/>
    <property type="match status" value="1"/>
</dbReference>
<feature type="compositionally biased region" description="Basic and acidic residues" evidence="3">
    <location>
        <begin position="399"/>
        <end position="410"/>
    </location>
</feature>
<organism evidence="4">
    <name type="scientific">Magallana gigas</name>
    <name type="common">Pacific oyster</name>
    <name type="synonym">Crassostrea gigas</name>
    <dbReference type="NCBI Taxonomy" id="29159"/>
    <lineage>
        <taxon>Eukaryota</taxon>
        <taxon>Metazoa</taxon>
        <taxon>Spiralia</taxon>
        <taxon>Lophotrochozoa</taxon>
        <taxon>Mollusca</taxon>
        <taxon>Bivalvia</taxon>
        <taxon>Autobranchia</taxon>
        <taxon>Pteriomorphia</taxon>
        <taxon>Ostreida</taxon>
        <taxon>Ostreoidea</taxon>
        <taxon>Ostreidae</taxon>
        <taxon>Magallana</taxon>
    </lineage>
</organism>
<dbReference type="PANTHER" id="PTHR43157:SF31">
    <property type="entry name" value="PHOSPHATIDYLINOSITOL-GLYCAN BIOSYNTHESIS CLASS F PROTEIN"/>
    <property type="match status" value="1"/>
</dbReference>
<dbReference type="PANTHER" id="PTHR43157">
    <property type="entry name" value="PHOSPHATIDYLINOSITOL-GLYCAN BIOSYNTHESIS CLASS F PROTEIN-RELATED"/>
    <property type="match status" value="1"/>
</dbReference>
<dbReference type="HOGENOM" id="CLU_010194_44_5_1"/>